<evidence type="ECO:0000313" key="2">
    <source>
        <dbReference type="Proteomes" id="UP000887561"/>
    </source>
</evidence>
<protein>
    <submittedName>
        <fullName evidence="3">Uncharacterized protein</fullName>
    </submittedName>
</protein>
<feature type="signal peptide" evidence="1">
    <location>
        <begin position="1"/>
        <end position="23"/>
    </location>
</feature>
<dbReference type="Proteomes" id="UP000887561">
    <property type="component" value="Unplaced"/>
</dbReference>
<keyword evidence="2" id="KW-1185">Reference proteome</keyword>
<sequence>MRNKAKLLLIFALILVLNFNVGATPNNFNEGRMLDNERINRLQQIAKMYNSNRMPRVNSNDLIKLDEYKYLKENVEYKSLFETFNKAFRRLVNKITEFNSQYLDNYTISDDGSKYIGEELQKYDEIVKSDIQEDDEGNLQSAFGKKMKEEYKNVIVDGSSLVGLYAAFRLFMEGMNVTLVNALSEQHLQDRIVSIDRKWIPKLRFFLGTEFNKLFFDNENGGEKSFGRILDEDIGVVNIKNMETVLKERIKKLSNDIIKREGNQPGKSFLNLIYNTAVLDINTDYKKPLAILGAPLNRPESFDLHSLKEILTNYEGMEIFESNKIAIPFDLNSYFLSERIKNRYYYIKDLIKYGMKEVKDNSQIPLTKTGKVYETKEGKILVSKGEIISVQIFETETKIQIDSELPVAIVELIEEIKNEMEDVKKMNDGELKKKWKEAIIAKEKFNYEKNKKMREWPEKEKSKKPSKIEEKQEYILYFDENSLVSSVLQIYGKENKKDSAILVNMDDENTNNGKFIEDK</sequence>
<reference evidence="3" key="1">
    <citation type="submission" date="2022-11" db="UniProtKB">
        <authorList>
            <consortium name="WormBaseParasite"/>
        </authorList>
    </citation>
    <scope>IDENTIFICATION</scope>
</reference>
<name>A0A915MZC9_MELJA</name>
<dbReference type="WBParaSite" id="scaffold5523_cov227.g9644">
    <property type="protein sequence ID" value="scaffold5523_cov227.g9644"/>
    <property type="gene ID" value="scaffold5523_cov227.g9644"/>
</dbReference>
<feature type="chain" id="PRO_5036781694" evidence="1">
    <location>
        <begin position="24"/>
        <end position="519"/>
    </location>
</feature>
<keyword evidence="1" id="KW-0732">Signal</keyword>
<accession>A0A915MZC9</accession>
<evidence type="ECO:0000313" key="3">
    <source>
        <dbReference type="WBParaSite" id="scaffold5523_cov227.g9644"/>
    </source>
</evidence>
<proteinExistence type="predicted"/>
<evidence type="ECO:0000256" key="1">
    <source>
        <dbReference type="SAM" id="SignalP"/>
    </source>
</evidence>
<organism evidence="2 3">
    <name type="scientific">Meloidogyne javanica</name>
    <name type="common">Root-knot nematode worm</name>
    <dbReference type="NCBI Taxonomy" id="6303"/>
    <lineage>
        <taxon>Eukaryota</taxon>
        <taxon>Metazoa</taxon>
        <taxon>Ecdysozoa</taxon>
        <taxon>Nematoda</taxon>
        <taxon>Chromadorea</taxon>
        <taxon>Rhabditida</taxon>
        <taxon>Tylenchina</taxon>
        <taxon>Tylenchomorpha</taxon>
        <taxon>Tylenchoidea</taxon>
        <taxon>Meloidogynidae</taxon>
        <taxon>Meloidogyninae</taxon>
        <taxon>Meloidogyne</taxon>
        <taxon>Meloidogyne incognita group</taxon>
    </lineage>
</organism>
<dbReference type="AlphaFoldDB" id="A0A915MZC9"/>